<keyword evidence="8 9" id="KW-0315">Glutamine amidotransferase</keyword>
<dbReference type="FunFam" id="3.40.50.620:FF:000001">
    <property type="entry name" value="GMP synthase [glutamine-hydrolyzing]"/>
    <property type="match status" value="1"/>
</dbReference>
<dbReference type="SUPFAM" id="SSF52317">
    <property type="entry name" value="Class I glutamine amidotransferase-like"/>
    <property type="match status" value="1"/>
</dbReference>
<dbReference type="InterPro" id="IPR017926">
    <property type="entry name" value="GATASE"/>
</dbReference>
<dbReference type="GO" id="GO:0003921">
    <property type="term" value="F:GMP synthase activity"/>
    <property type="evidence" value="ECO:0007669"/>
    <property type="project" value="InterPro"/>
</dbReference>
<dbReference type="Gene3D" id="3.40.50.880">
    <property type="match status" value="1"/>
</dbReference>
<name>A0A0S8JE09_UNCT6</name>
<comment type="function">
    <text evidence="1 9">Catalyzes the synthesis of GMP from XMP.</text>
</comment>
<dbReference type="PRINTS" id="PR00096">
    <property type="entry name" value="GATASE"/>
</dbReference>
<evidence type="ECO:0000256" key="7">
    <source>
        <dbReference type="ARBA" id="ARBA00022840"/>
    </source>
</evidence>
<feature type="binding site" evidence="10">
    <location>
        <begin position="228"/>
        <end position="234"/>
    </location>
    <ligand>
        <name>ATP</name>
        <dbReference type="ChEBI" id="CHEBI:30616"/>
    </ligand>
</feature>
<feature type="active site" description="Nucleophile" evidence="9">
    <location>
        <position position="87"/>
    </location>
</feature>
<dbReference type="Gene3D" id="3.40.50.620">
    <property type="entry name" value="HUPs"/>
    <property type="match status" value="1"/>
</dbReference>
<dbReference type="PANTHER" id="PTHR11922">
    <property type="entry name" value="GMP SYNTHASE-RELATED"/>
    <property type="match status" value="1"/>
</dbReference>
<dbReference type="PROSITE" id="PS51553">
    <property type="entry name" value="GMPS_ATP_PPASE"/>
    <property type="match status" value="1"/>
</dbReference>
<feature type="active site" evidence="9">
    <location>
        <position position="176"/>
    </location>
</feature>
<dbReference type="InterPro" id="IPR022955">
    <property type="entry name" value="GMP_synthase"/>
</dbReference>
<evidence type="ECO:0000256" key="2">
    <source>
        <dbReference type="ARBA" id="ARBA00005153"/>
    </source>
</evidence>
<dbReference type="Pfam" id="PF00958">
    <property type="entry name" value="GMP_synt_C"/>
    <property type="match status" value="1"/>
</dbReference>
<dbReference type="SUPFAM" id="SSF54810">
    <property type="entry name" value="GMP synthetase C-terminal dimerisation domain"/>
    <property type="match status" value="1"/>
</dbReference>
<evidence type="ECO:0000313" key="12">
    <source>
        <dbReference type="EMBL" id="KPL06747.1"/>
    </source>
</evidence>
<organism evidence="12 13">
    <name type="scientific">candidate division TA06 bacterium SM1_40</name>
    <dbReference type="NCBI Taxonomy" id="1703773"/>
    <lineage>
        <taxon>Bacteria</taxon>
        <taxon>Bacteria division TA06</taxon>
    </lineage>
</organism>
<dbReference type="PANTHER" id="PTHR11922:SF2">
    <property type="entry name" value="GMP SYNTHASE [GLUTAMINE-HYDROLYZING]"/>
    <property type="match status" value="1"/>
</dbReference>
<dbReference type="InterPro" id="IPR001674">
    <property type="entry name" value="GMP_synth_C"/>
</dbReference>
<evidence type="ECO:0000256" key="10">
    <source>
        <dbReference type="PROSITE-ProRule" id="PRU00886"/>
    </source>
</evidence>
<accession>A0A0S8JE09</accession>
<gene>
    <name evidence="9 12" type="primary">guaA</name>
    <name evidence="12" type="ORF">AMJ71_09405</name>
</gene>
<evidence type="ECO:0000256" key="4">
    <source>
        <dbReference type="ARBA" id="ARBA00022741"/>
    </source>
</evidence>
<comment type="catalytic activity">
    <reaction evidence="9">
        <text>XMP + L-glutamine + ATP + H2O = GMP + L-glutamate + AMP + diphosphate + 2 H(+)</text>
        <dbReference type="Rhea" id="RHEA:11680"/>
        <dbReference type="ChEBI" id="CHEBI:15377"/>
        <dbReference type="ChEBI" id="CHEBI:15378"/>
        <dbReference type="ChEBI" id="CHEBI:29985"/>
        <dbReference type="ChEBI" id="CHEBI:30616"/>
        <dbReference type="ChEBI" id="CHEBI:33019"/>
        <dbReference type="ChEBI" id="CHEBI:57464"/>
        <dbReference type="ChEBI" id="CHEBI:58115"/>
        <dbReference type="ChEBI" id="CHEBI:58359"/>
        <dbReference type="ChEBI" id="CHEBI:456215"/>
        <dbReference type="EC" id="6.3.5.2"/>
    </reaction>
</comment>
<dbReference type="InterPro" id="IPR025777">
    <property type="entry name" value="GMPS_ATP_PPase_dom"/>
</dbReference>
<comment type="caution">
    <text evidence="12">The sequence shown here is derived from an EMBL/GenBank/DDBJ whole genome shotgun (WGS) entry which is preliminary data.</text>
</comment>
<dbReference type="Pfam" id="PF00117">
    <property type="entry name" value="GATase"/>
    <property type="match status" value="1"/>
</dbReference>
<feature type="domain" description="GMPS ATP-PPase" evidence="11">
    <location>
        <begin position="201"/>
        <end position="392"/>
    </location>
</feature>
<dbReference type="PATRIC" id="fig|1703773.3.peg.596"/>
<dbReference type="PRINTS" id="PR00097">
    <property type="entry name" value="ANTSNTHASEII"/>
</dbReference>
<proteinExistence type="inferred from homology"/>
<dbReference type="NCBIfam" id="TIGR00884">
    <property type="entry name" value="guaA_Cterm"/>
    <property type="match status" value="1"/>
</dbReference>
<dbReference type="GO" id="GO:0005829">
    <property type="term" value="C:cytosol"/>
    <property type="evidence" value="ECO:0007669"/>
    <property type="project" value="TreeGrafter"/>
</dbReference>
<dbReference type="InterPro" id="IPR014729">
    <property type="entry name" value="Rossmann-like_a/b/a_fold"/>
</dbReference>
<evidence type="ECO:0000256" key="5">
    <source>
        <dbReference type="ARBA" id="ARBA00022749"/>
    </source>
</evidence>
<dbReference type="Gene3D" id="3.30.300.10">
    <property type="match status" value="1"/>
</dbReference>
<dbReference type="Proteomes" id="UP000051035">
    <property type="component" value="Unassembled WGS sequence"/>
</dbReference>
<comment type="pathway">
    <text evidence="2 9">Purine metabolism; GMP biosynthesis; GMP from XMP (L-Gln route): step 1/1.</text>
</comment>
<comment type="subunit">
    <text evidence="9">Homodimer.</text>
</comment>
<reference evidence="12 13" key="1">
    <citation type="journal article" date="2015" name="Microbiome">
        <title>Genomic resolution of linkages in carbon, nitrogen, and sulfur cycling among widespread estuary sediment bacteria.</title>
        <authorList>
            <person name="Baker B.J."/>
            <person name="Lazar C.S."/>
            <person name="Teske A.P."/>
            <person name="Dick G.J."/>
        </authorList>
    </citation>
    <scope>NUCLEOTIDE SEQUENCE [LARGE SCALE GENOMIC DNA]</scope>
    <source>
        <strain evidence="12">SM1_40</strain>
    </source>
</reference>
<evidence type="ECO:0000256" key="1">
    <source>
        <dbReference type="ARBA" id="ARBA00002332"/>
    </source>
</evidence>
<dbReference type="HAMAP" id="MF_00344">
    <property type="entry name" value="GMP_synthase"/>
    <property type="match status" value="1"/>
</dbReference>
<keyword evidence="6 9" id="KW-0658">Purine biosynthesis</keyword>
<protein>
    <recommendedName>
        <fullName evidence="9">GMP synthase [glutamine-hydrolyzing]</fullName>
        <ecNumber evidence="9">6.3.5.2</ecNumber>
    </recommendedName>
    <alternativeName>
        <fullName evidence="9">GMP synthetase</fullName>
    </alternativeName>
    <alternativeName>
        <fullName evidence="9">Glutamine amidotransferase</fullName>
    </alternativeName>
</protein>
<dbReference type="FunFam" id="3.40.50.880:FF:000001">
    <property type="entry name" value="GMP synthase [glutamine-hydrolyzing]"/>
    <property type="match status" value="1"/>
</dbReference>
<dbReference type="NCBIfam" id="TIGR00888">
    <property type="entry name" value="guaA_Nterm"/>
    <property type="match status" value="1"/>
</dbReference>
<dbReference type="EC" id="6.3.5.2" evidence="9"/>
<dbReference type="FunFam" id="3.30.300.10:FF:000002">
    <property type="entry name" value="GMP synthase [glutamine-hydrolyzing]"/>
    <property type="match status" value="1"/>
</dbReference>
<evidence type="ECO:0000256" key="3">
    <source>
        <dbReference type="ARBA" id="ARBA00022598"/>
    </source>
</evidence>
<dbReference type="InterPro" id="IPR029062">
    <property type="entry name" value="Class_I_gatase-like"/>
</dbReference>
<dbReference type="NCBIfam" id="NF000848">
    <property type="entry name" value="PRK00074.1"/>
    <property type="match status" value="1"/>
</dbReference>
<dbReference type="SUPFAM" id="SSF52402">
    <property type="entry name" value="Adenine nucleotide alpha hydrolases-like"/>
    <property type="match status" value="1"/>
</dbReference>
<dbReference type="CDD" id="cd01997">
    <property type="entry name" value="GMP_synthase_C"/>
    <property type="match status" value="1"/>
</dbReference>
<dbReference type="GO" id="GO:0005524">
    <property type="term" value="F:ATP binding"/>
    <property type="evidence" value="ECO:0007669"/>
    <property type="project" value="UniProtKB-UniRule"/>
</dbReference>
<dbReference type="EMBL" id="LJVA01000135">
    <property type="protein sequence ID" value="KPL06747.1"/>
    <property type="molecule type" value="Genomic_DNA"/>
</dbReference>
<dbReference type="CDD" id="cd01742">
    <property type="entry name" value="GATase1_GMP_Synthase"/>
    <property type="match status" value="1"/>
</dbReference>
<keyword evidence="5 9" id="KW-0332">GMP biosynthesis</keyword>
<dbReference type="UniPathway" id="UPA00189">
    <property type="reaction ID" value="UER00296"/>
</dbReference>
<evidence type="ECO:0000259" key="11">
    <source>
        <dbReference type="PROSITE" id="PS51553"/>
    </source>
</evidence>
<evidence type="ECO:0000256" key="9">
    <source>
        <dbReference type="HAMAP-Rule" id="MF_00344"/>
    </source>
</evidence>
<dbReference type="InterPro" id="IPR004739">
    <property type="entry name" value="GMP_synth_GATase"/>
</dbReference>
<evidence type="ECO:0000256" key="8">
    <source>
        <dbReference type="ARBA" id="ARBA00022962"/>
    </source>
</evidence>
<dbReference type="AlphaFoldDB" id="A0A0S8JE09"/>
<keyword evidence="3 9" id="KW-0436">Ligase</keyword>
<keyword evidence="4 9" id="KW-0547">Nucleotide-binding</keyword>
<feature type="active site" evidence="9">
    <location>
        <position position="174"/>
    </location>
</feature>
<keyword evidence="7 9" id="KW-0067">ATP-binding</keyword>
<dbReference type="PROSITE" id="PS51273">
    <property type="entry name" value="GATASE_TYPE_1"/>
    <property type="match status" value="1"/>
</dbReference>
<evidence type="ECO:0000313" key="13">
    <source>
        <dbReference type="Proteomes" id="UP000051035"/>
    </source>
</evidence>
<evidence type="ECO:0000256" key="6">
    <source>
        <dbReference type="ARBA" id="ARBA00022755"/>
    </source>
</evidence>
<sequence length="517" mass="57279">MDADHDIREVVGILDFGSQSPQLIARRIREARVFSRIFPFNISASQLAEEPLIGLVFSGGPASVYESHAPIPDPGIYELGVPVLGICYGMGLIARQMGGRVSTADRREYGRTWVRILTRSPLFAGLANRTKVWMSHGDIIESAPPGFTIVASSANSPIAAFADEKRKAYGIQFHPEVTHTARGKEILHNFLYRVCGASGNWTTETFIEAATSRIRETVGDGRVICALSGGIDSSVTALLVHGAVGDRLWCVFVDNGLLRHGEREEVESFFRDSRHLNLRCVDASSTFLRRLEGVIDPEEKRRRIGREFVRIFTEQANKIGDIRFLAQGTLYPDVIESASSGGPASTIKTHHNVGGLPASMPFELVEPLRDLFKDEARTVGRHLGLPNVILRRQPFPGPGLAVRIVGEVTTERLRIVRDAEAIFQEELRRVFPSGGPSQAFAVLLPIRTTGVMGDYRTYEHVIALRAVDTKDWMTADWSRLSHDFLAQVSNRIINEVKGVNRVTYDVSTKPPATVEWE</sequence>